<reference evidence="3 4" key="1">
    <citation type="submission" date="2013-03" db="EMBL/GenBank/DDBJ databases">
        <title>The Genome Sequence of Exophiala aquamarina CBS 119918.</title>
        <authorList>
            <consortium name="The Broad Institute Genomics Platform"/>
            <person name="Cuomo C."/>
            <person name="de Hoog S."/>
            <person name="Gorbushina A."/>
            <person name="Walker B."/>
            <person name="Young S.K."/>
            <person name="Zeng Q."/>
            <person name="Gargeya S."/>
            <person name="Fitzgerald M."/>
            <person name="Haas B."/>
            <person name="Abouelleil A."/>
            <person name="Allen A.W."/>
            <person name="Alvarado L."/>
            <person name="Arachchi H.M."/>
            <person name="Berlin A.M."/>
            <person name="Chapman S.B."/>
            <person name="Gainer-Dewar J."/>
            <person name="Goldberg J."/>
            <person name="Griggs A."/>
            <person name="Gujja S."/>
            <person name="Hansen M."/>
            <person name="Howarth C."/>
            <person name="Imamovic A."/>
            <person name="Ireland A."/>
            <person name="Larimer J."/>
            <person name="McCowan C."/>
            <person name="Murphy C."/>
            <person name="Pearson M."/>
            <person name="Poon T.W."/>
            <person name="Priest M."/>
            <person name="Roberts A."/>
            <person name="Saif S."/>
            <person name="Shea T."/>
            <person name="Sisk P."/>
            <person name="Sykes S."/>
            <person name="Wortman J."/>
            <person name="Nusbaum C."/>
            <person name="Birren B."/>
        </authorList>
    </citation>
    <scope>NUCLEOTIDE SEQUENCE [LARGE SCALE GENOMIC DNA]</scope>
    <source>
        <strain evidence="3 4">CBS 119918</strain>
    </source>
</reference>
<evidence type="ECO:0000256" key="2">
    <source>
        <dbReference type="SAM" id="MobiDB-lite"/>
    </source>
</evidence>
<dbReference type="EMBL" id="AMGV01000002">
    <property type="protein sequence ID" value="KEF61352.1"/>
    <property type="molecule type" value="Genomic_DNA"/>
</dbReference>
<dbReference type="CDD" id="cd12148">
    <property type="entry name" value="fungal_TF_MHR"/>
    <property type="match status" value="1"/>
</dbReference>
<evidence type="ECO:0000256" key="1">
    <source>
        <dbReference type="ARBA" id="ARBA00023242"/>
    </source>
</evidence>
<accession>A0A072PNP6</accession>
<gene>
    <name evidence="3" type="ORF">A1O9_02918</name>
</gene>
<keyword evidence="4" id="KW-1185">Reference proteome</keyword>
<dbReference type="RefSeq" id="XP_013263942.1">
    <property type="nucleotide sequence ID" value="XM_013408488.1"/>
</dbReference>
<dbReference type="PANTHER" id="PTHR46910:SF39">
    <property type="entry name" value="ZN(II)2CYS6 TRANSCRIPTION FACTOR (EUROFUNG)"/>
    <property type="match status" value="1"/>
</dbReference>
<feature type="region of interest" description="Disordered" evidence="2">
    <location>
        <begin position="260"/>
        <end position="284"/>
    </location>
</feature>
<sequence length="319" mass="35231">MPLIDHLNASGTQGVERMGLLTFYLQFAGHKDDAYIYKASCTPGFQSADILNANIRFAQVTGKVLQTIYTTKEQAEHTFIAEVQTILFELHQISQSVPKDSALNFSNRLEVTRNSATLHLMLYQAIFLATSPVLLRLARERVKGQHQSTSKSLDSFAKTCVDAACHTLNILCSFQRQNLIAFPAGFGFALAESIHPSPHSLSGFSGIRSCLDILRHLESQGNKLSAARQRDILHMRNELDIVQGQAANYSNMSIPDYDRSSGLVRSKQNPPPEAQTTEPDLDSSIALEQPIDSLEAMCPDDMISGEDSHNLYASTIMIT</sequence>
<evidence type="ECO:0008006" key="5">
    <source>
        <dbReference type="Google" id="ProtNLM"/>
    </source>
</evidence>
<proteinExistence type="predicted"/>
<keyword evidence="1" id="KW-0539">Nucleus</keyword>
<dbReference type="Proteomes" id="UP000027920">
    <property type="component" value="Unassembled WGS sequence"/>
</dbReference>
<dbReference type="InterPro" id="IPR050987">
    <property type="entry name" value="AtrR-like"/>
</dbReference>
<dbReference type="VEuPathDB" id="FungiDB:A1O9_02918"/>
<dbReference type="GeneID" id="25277858"/>
<dbReference type="OrthoDB" id="3990906at2759"/>
<evidence type="ECO:0000313" key="4">
    <source>
        <dbReference type="Proteomes" id="UP000027920"/>
    </source>
</evidence>
<name>A0A072PNP6_9EURO</name>
<evidence type="ECO:0000313" key="3">
    <source>
        <dbReference type="EMBL" id="KEF61352.1"/>
    </source>
</evidence>
<dbReference type="HOGENOM" id="CLU_871640_0_0_1"/>
<dbReference type="GO" id="GO:0003700">
    <property type="term" value="F:DNA-binding transcription factor activity"/>
    <property type="evidence" value="ECO:0007669"/>
    <property type="project" value="InterPro"/>
</dbReference>
<dbReference type="PANTHER" id="PTHR46910">
    <property type="entry name" value="TRANSCRIPTION FACTOR PDR1"/>
    <property type="match status" value="1"/>
</dbReference>
<comment type="caution">
    <text evidence="3">The sequence shown here is derived from an EMBL/GenBank/DDBJ whole genome shotgun (WGS) entry which is preliminary data.</text>
</comment>
<organism evidence="3 4">
    <name type="scientific">Exophiala aquamarina CBS 119918</name>
    <dbReference type="NCBI Taxonomy" id="1182545"/>
    <lineage>
        <taxon>Eukaryota</taxon>
        <taxon>Fungi</taxon>
        <taxon>Dikarya</taxon>
        <taxon>Ascomycota</taxon>
        <taxon>Pezizomycotina</taxon>
        <taxon>Eurotiomycetes</taxon>
        <taxon>Chaetothyriomycetidae</taxon>
        <taxon>Chaetothyriales</taxon>
        <taxon>Herpotrichiellaceae</taxon>
        <taxon>Exophiala</taxon>
    </lineage>
</organism>
<dbReference type="AlphaFoldDB" id="A0A072PNP6"/>
<protein>
    <recommendedName>
        <fullName evidence="5">Transcription factor domain-containing protein</fullName>
    </recommendedName>
</protein>